<evidence type="ECO:0000256" key="3">
    <source>
        <dbReference type="PROSITE-ProRule" id="PRU00023"/>
    </source>
</evidence>
<dbReference type="SUPFAM" id="SSF48403">
    <property type="entry name" value="Ankyrin repeat"/>
    <property type="match status" value="2"/>
</dbReference>
<dbReference type="InterPro" id="IPR036770">
    <property type="entry name" value="Ankyrin_rpt-contain_sf"/>
</dbReference>
<evidence type="ECO:0000313" key="5">
    <source>
        <dbReference type="Proteomes" id="UP000479190"/>
    </source>
</evidence>
<dbReference type="PROSITE" id="PS50088">
    <property type="entry name" value="ANK_REPEAT"/>
    <property type="match status" value="4"/>
</dbReference>
<dbReference type="PROSITE" id="PS50297">
    <property type="entry name" value="ANK_REP_REGION"/>
    <property type="match status" value="4"/>
</dbReference>
<gene>
    <name evidence="4" type="ORF">TBRA_LOCUS5992</name>
</gene>
<dbReference type="Proteomes" id="UP000479190">
    <property type="component" value="Unassembled WGS sequence"/>
</dbReference>
<dbReference type="Pfam" id="PF13857">
    <property type="entry name" value="Ank_5"/>
    <property type="match status" value="1"/>
</dbReference>
<feature type="repeat" description="ANK" evidence="3">
    <location>
        <begin position="347"/>
        <end position="379"/>
    </location>
</feature>
<dbReference type="PANTHER" id="PTHR24178">
    <property type="entry name" value="MOLTING PROTEIN MLT-4"/>
    <property type="match status" value="1"/>
</dbReference>
<protein>
    <submittedName>
        <fullName evidence="4">Uncharacterized protein</fullName>
    </submittedName>
</protein>
<dbReference type="OrthoDB" id="2157354at2759"/>
<sequence length="471" mass="53556">MRAAVNWKIVKERRDLILRLYHLTSDWEEQLPNLLDVFRAEEIDWLLSEATRIPIDPLQLQRFIKFVARTGFKDEPKLDVAGKPISRRVTAVHIAAASGLNVIRDLFEIYHRFDVNFTCEHGITHFHLACEFGLDDVAKKFLDLGQDPNLLVKNTGDSPLHYAVAINYDDTTKVVELLLRRGASPNLANNAGQTPLHNFSMHTDDAHVDLAKFFFKICDELRWMVPVSIKDKSGRFDSSTLYLRESRQRRLAKVLFKFCDESNRRLRLDVQNKLGNTPLHEAVECGDKKVVELLLRRGASPNLANAKGSTPLHIISNNDDSQGLAELFFKICDDLGQTVWVDARNKEGNTPLHEAFIHRNRQLVELLVKRGVDLNIANNDGSTFLHLICGLVDNELLTMIFEIWDKRQQTAQIDARDKSGNAPLHLALVCYNNKLVELLLRRGADQSLANNAGKTPLHLIIMYDADDDDDD</sequence>
<keyword evidence="2 3" id="KW-0040">ANK repeat</keyword>
<dbReference type="SMART" id="SM00248">
    <property type="entry name" value="ANK"/>
    <property type="match status" value="7"/>
</dbReference>
<evidence type="ECO:0000256" key="2">
    <source>
        <dbReference type="ARBA" id="ARBA00023043"/>
    </source>
</evidence>
<dbReference type="PANTHER" id="PTHR24178:SF41">
    <property type="entry name" value="ANKYRIN-2 ISOFORM X1"/>
    <property type="match status" value="1"/>
</dbReference>
<feature type="repeat" description="ANK" evidence="3">
    <location>
        <begin position="419"/>
        <end position="451"/>
    </location>
</feature>
<dbReference type="PRINTS" id="PR01415">
    <property type="entry name" value="ANKYRIN"/>
</dbReference>
<proteinExistence type="predicted"/>
<dbReference type="Gene3D" id="1.25.40.20">
    <property type="entry name" value="Ankyrin repeat-containing domain"/>
    <property type="match status" value="3"/>
</dbReference>
<dbReference type="InterPro" id="IPR002110">
    <property type="entry name" value="Ankyrin_rpt"/>
</dbReference>
<organism evidence="4 5">
    <name type="scientific">Trichogramma brassicae</name>
    <dbReference type="NCBI Taxonomy" id="86971"/>
    <lineage>
        <taxon>Eukaryota</taxon>
        <taxon>Metazoa</taxon>
        <taxon>Ecdysozoa</taxon>
        <taxon>Arthropoda</taxon>
        <taxon>Hexapoda</taxon>
        <taxon>Insecta</taxon>
        <taxon>Pterygota</taxon>
        <taxon>Neoptera</taxon>
        <taxon>Endopterygota</taxon>
        <taxon>Hymenoptera</taxon>
        <taxon>Apocrita</taxon>
        <taxon>Proctotrupomorpha</taxon>
        <taxon>Chalcidoidea</taxon>
        <taxon>Trichogrammatidae</taxon>
        <taxon>Trichogramma</taxon>
    </lineage>
</organism>
<feature type="repeat" description="ANK" evidence="3">
    <location>
        <begin position="274"/>
        <end position="306"/>
    </location>
</feature>
<feature type="repeat" description="ANK" evidence="3">
    <location>
        <begin position="155"/>
        <end position="190"/>
    </location>
</feature>
<name>A0A6H5IBC8_9HYME</name>
<keyword evidence="5" id="KW-1185">Reference proteome</keyword>
<dbReference type="AlphaFoldDB" id="A0A6H5IBC8"/>
<reference evidence="4 5" key="1">
    <citation type="submission" date="2020-02" db="EMBL/GenBank/DDBJ databases">
        <authorList>
            <person name="Ferguson B K."/>
        </authorList>
    </citation>
    <scope>NUCLEOTIDE SEQUENCE [LARGE SCALE GENOMIC DNA]</scope>
</reference>
<dbReference type="Pfam" id="PF12796">
    <property type="entry name" value="Ank_2"/>
    <property type="match status" value="1"/>
</dbReference>
<evidence type="ECO:0000256" key="1">
    <source>
        <dbReference type="ARBA" id="ARBA00022737"/>
    </source>
</evidence>
<accession>A0A6H5IBC8</accession>
<dbReference type="Pfam" id="PF00023">
    <property type="entry name" value="Ank"/>
    <property type="match status" value="2"/>
</dbReference>
<keyword evidence="1" id="KW-0677">Repeat</keyword>
<evidence type="ECO:0000313" key="4">
    <source>
        <dbReference type="EMBL" id="CAB0034094.1"/>
    </source>
</evidence>
<dbReference type="EMBL" id="CADCXV010000732">
    <property type="protein sequence ID" value="CAB0034094.1"/>
    <property type="molecule type" value="Genomic_DNA"/>
</dbReference>